<evidence type="ECO:0000256" key="1">
    <source>
        <dbReference type="ARBA" id="ARBA00004141"/>
    </source>
</evidence>
<dbReference type="EMBL" id="LN650648">
    <property type="protein sequence ID" value="CEI72603.1"/>
    <property type="molecule type" value="Genomic_DNA"/>
</dbReference>
<keyword evidence="4 7" id="KW-0812">Transmembrane</keyword>
<evidence type="ECO:0000256" key="8">
    <source>
        <dbReference type="SAM" id="Phobius"/>
    </source>
</evidence>
<evidence type="ECO:0000256" key="3">
    <source>
        <dbReference type="ARBA" id="ARBA00022448"/>
    </source>
</evidence>
<sequence length="235" mass="25099">MDLRFFAELVGTMILVLLGDGVVANVILKKTKGVNGGIISITAGWAFAVTIPVFMFGNISGAHFNPAVTLALASIGKFPWEDVPMYLIAQFIGAFIGASLVLISYYDHFKLTEDKSIKLGVFCTAPEVRNLKSNFITEFIGTFILMFAILGIGAYPLAEGISPIAVGIVVWGIGLSLGGPTGYAINPARDLGPRLAHFILPVPNKGDSDWQYAPIPVIAPICGAIVSAFIYNMIF</sequence>
<evidence type="ECO:0000256" key="4">
    <source>
        <dbReference type="ARBA" id="ARBA00022692"/>
    </source>
</evidence>
<dbReference type="PRINTS" id="PR00783">
    <property type="entry name" value="MINTRINSICP"/>
</dbReference>
<evidence type="ECO:0000256" key="6">
    <source>
        <dbReference type="ARBA" id="ARBA00023136"/>
    </source>
</evidence>
<gene>
    <name evidence="9" type="ORF">FRIFI_1063</name>
</gene>
<evidence type="ECO:0000256" key="5">
    <source>
        <dbReference type="ARBA" id="ARBA00022989"/>
    </source>
</evidence>
<comment type="subcellular location">
    <subcellularLocation>
        <location evidence="1">Membrane</location>
        <topology evidence="1">Multi-pass membrane protein</topology>
    </subcellularLocation>
</comment>
<feature type="transmembrane region" description="Helical" evidence="8">
    <location>
        <begin position="40"/>
        <end position="64"/>
    </location>
</feature>
<name>A0A2P2BQH4_9FIRM</name>
<dbReference type="PANTHER" id="PTHR43829">
    <property type="entry name" value="AQUAPORIN OR AQUAGLYCEROPORIN RELATED"/>
    <property type="match status" value="1"/>
</dbReference>
<evidence type="ECO:0000256" key="2">
    <source>
        <dbReference type="ARBA" id="ARBA00006175"/>
    </source>
</evidence>
<feature type="transmembrane region" description="Helical" evidence="8">
    <location>
        <begin position="215"/>
        <end position="234"/>
    </location>
</feature>
<keyword evidence="10" id="KW-1185">Reference proteome</keyword>
<dbReference type="InterPro" id="IPR000425">
    <property type="entry name" value="MIP"/>
</dbReference>
<dbReference type="GO" id="GO:0005886">
    <property type="term" value="C:plasma membrane"/>
    <property type="evidence" value="ECO:0007669"/>
    <property type="project" value="TreeGrafter"/>
</dbReference>
<keyword evidence="3 7" id="KW-0813">Transport</keyword>
<dbReference type="Pfam" id="PF00230">
    <property type="entry name" value="MIP"/>
    <property type="match status" value="1"/>
</dbReference>
<feature type="transmembrane region" description="Helical" evidence="8">
    <location>
        <begin position="139"/>
        <end position="158"/>
    </location>
</feature>
<dbReference type="InterPro" id="IPR050363">
    <property type="entry name" value="MIP/Aquaporin"/>
</dbReference>
<protein>
    <submittedName>
        <fullName evidence="9">Glycerol uptake facilitator protein</fullName>
    </submittedName>
</protein>
<reference evidence="9 10" key="1">
    <citation type="submission" date="2014-09" db="EMBL/GenBank/DDBJ databases">
        <authorList>
            <person name="Hornung B.V."/>
        </authorList>
    </citation>
    <scope>NUCLEOTIDE SEQUENCE [LARGE SCALE GENOMIC DNA]</scope>
    <source>
        <strain evidence="9 10">FRIFI</strain>
    </source>
</reference>
<dbReference type="SUPFAM" id="SSF81338">
    <property type="entry name" value="Aquaporin-like"/>
    <property type="match status" value="1"/>
</dbReference>
<comment type="similarity">
    <text evidence="2 7">Belongs to the MIP/aquaporin (TC 1.A.8) family.</text>
</comment>
<dbReference type="KEGG" id="rhom:FRIFI_1063"/>
<dbReference type="GO" id="GO:0015254">
    <property type="term" value="F:glycerol channel activity"/>
    <property type="evidence" value="ECO:0007669"/>
    <property type="project" value="TreeGrafter"/>
</dbReference>
<keyword evidence="6 8" id="KW-0472">Membrane</keyword>
<evidence type="ECO:0000313" key="9">
    <source>
        <dbReference type="EMBL" id="CEI72603.1"/>
    </source>
</evidence>
<organism evidence="9 10">
    <name type="scientific">Romboutsia hominis</name>
    <dbReference type="NCBI Taxonomy" id="1507512"/>
    <lineage>
        <taxon>Bacteria</taxon>
        <taxon>Bacillati</taxon>
        <taxon>Bacillota</taxon>
        <taxon>Clostridia</taxon>
        <taxon>Peptostreptococcales</taxon>
        <taxon>Peptostreptococcaceae</taxon>
        <taxon>Romboutsia</taxon>
    </lineage>
</organism>
<dbReference type="Gene3D" id="1.20.1080.10">
    <property type="entry name" value="Glycerol uptake facilitator protein"/>
    <property type="match status" value="1"/>
</dbReference>
<dbReference type="PROSITE" id="PS00221">
    <property type="entry name" value="MIP"/>
    <property type="match status" value="1"/>
</dbReference>
<accession>A0A2P2BQH4</accession>
<dbReference type="InterPro" id="IPR023271">
    <property type="entry name" value="Aquaporin-like"/>
</dbReference>
<dbReference type="NCBIfam" id="TIGR00861">
    <property type="entry name" value="MIP"/>
    <property type="match status" value="1"/>
</dbReference>
<feature type="transmembrane region" description="Helical" evidence="8">
    <location>
        <begin position="6"/>
        <end position="28"/>
    </location>
</feature>
<evidence type="ECO:0000256" key="7">
    <source>
        <dbReference type="RuleBase" id="RU000477"/>
    </source>
</evidence>
<dbReference type="RefSeq" id="WP_166505228.1">
    <property type="nucleotide sequence ID" value="NZ_LN650648.1"/>
</dbReference>
<dbReference type="InterPro" id="IPR022357">
    <property type="entry name" value="MIP_CS"/>
</dbReference>
<feature type="transmembrane region" description="Helical" evidence="8">
    <location>
        <begin position="84"/>
        <end position="106"/>
    </location>
</feature>
<feature type="transmembrane region" description="Helical" evidence="8">
    <location>
        <begin position="164"/>
        <end position="185"/>
    </location>
</feature>
<dbReference type="Proteomes" id="UP000245695">
    <property type="component" value="Chromosome 1"/>
</dbReference>
<proteinExistence type="inferred from homology"/>
<dbReference type="CDD" id="cd00333">
    <property type="entry name" value="MIP"/>
    <property type="match status" value="1"/>
</dbReference>
<dbReference type="AlphaFoldDB" id="A0A2P2BQH4"/>
<dbReference type="PANTHER" id="PTHR43829:SF9">
    <property type="entry name" value="AQUAPORIN-9"/>
    <property type="match status" value="1"/>
</dbReference>
<evidence type="ECO:0000313" key="10">
    <source>
        <dbReference type="Proteomes" id="UP000245695"/>
    </source>
</evidence>
<keyword evidence="5 8" id="KW-1133">Transmembrane helix</keyword>